<reference evidence="1 2" key="1">
    <citation type="journal article" date="2019" name="Int. J. Syst. Evol. Microbiol.">
        <title>Lactobacillus salitolerans sp. nov., a novel lactic acid bacterium isolated from spent mushroom substrates.</title>
        <authorList>
            <person name="Tohno M."/>
            <person name="Tanizawa Y."/>
            <person name="Kojima Y."/>
            <person name="Sakamoto M."/>
            <person name="Nakamura Y."/>
            <person name="Ohkuma M."/>
            <person name="Kobayashi H."/>
        </authorList>
    </citation>
    <scope>NUCLEOTIDE SEQUENCE [LARGE SCALE GENOMIC DNA]</scope>
    <source>
        <strain evidence="1 2">YK43</strain>
    </source>
</reference>
<evidence type="ECO:0008006" key="3">
    <source>
        <dbReference type="Google" id="ProtNLM"/>
    </source>
</evidence>
<sequence length="75" mass="8230">MKSLDLAFRSAIGGAVHHLKLKYVNTDLDADTVKAAMQQIADAGIFVDKNGDQIYAKPISATYEDEQDQVLFDEA</sequence>
<proteinExistence type="predicted"/>
<name>A0A401IW44_9LACO</name>
<comment type="caution">
    <text evidence="1">The sequence shown here is derived from an EMBL/GenBank/DDBJ whole genome shotgun (WGS) entry which is preliminary data.</text>
</comment>
<keyword evidence="2" id="KW-1185">Reference proteome</keyword>
<gene>
    <name evidence="1" type="ORF">LFYK43_22400</name>
</gene>
<dbReference type="Proteomes" id="UP000286848">
    <property type="component" value="Unassembled WGS sequence"/>
</dbReference>
<dbReference type="EMBL" id="BFFP01000055">
    <property type="protein sequence ID" value="GBG95781.1"/>
    <property type="molecule type" value="Genomic_DNA"/>
</dbReference>
<dbReference type="AlphaFoldDB" id="A0A401IW44"/>
<dbReference type="OrthoDB" id="2323347at2"/>
<protein>
    <recommendedName>
        <fullName evidence="3">DUF2922 domain-containing protein</fullName>
    </recommendedName>
</protein>
<dbReference type="Pfam" id="PF11148">
    <property type="entry name" value="DUF2922"/>
    <property type="match status" value="1"/>
</dbReference>
<accession>A0A401IW44</accession>
<dbReference type="RefSeq" id="WP_124978379.1">
    <property type="nucleotide sequence ID" value="NZ_BFFP01000055.1"/>
</dbReference>
<evidence type="ECO:0000313" key="1">
    <source>
        <dbReference type="EMBL" id="GBG95781.1"/>
    </source>
</evidence>
<organism evidence="1 2">
    <name type="scientific">Ligilactobacillus salitolerans</name>
    <dbReference type="NCBI Taxonomy" id="1808352"/>
    <lineage>
        <taxon>Bacteria</taxon>
        <taxon>Bacillati</taxon>
        <taxon>Bacillota</taxon>
        <taxon>Bacilli</taxon>
        <taxon>Lactobacillales</taxon>
        <taxon>Lactobacillaceae</taxon>
        <taxon>Ligilactobacillus</taxon>
    </lineage>
</organism>
<evidence type="ECO:0000313" key="2">
    <source>
        <dbReference type="Proteomes" id="UP000286848"/>
    </source>
</evidence>
<dbReference type="InterPro" id="IPR021321">
    <property type="entry name" value="DUF2922"/>
</dbReference>